<keyword evidence="5" id="KW-1185">Reference proteome</keyword>
<dbReference type="InterPro" id="IPR021860">
    <property type="entry name" value="Peptidase_S12_Pab87-rel_C"/>
</dbReference>
<proteinExistence type="inferred from homology"/>
<dbReference type="InterPro" id="IPR001466">
    <property type="entry name" value="Beta-lactam-related"/>
</dbReference>
<dbReference type="InterPro" id="IPR002908">
    <property type="entry name" value="Frataxin/CyaY"/>
</dbReference>
<evidence type="ECO:0000259" key="2">
    <source>
        <dbReference type="Pfam" id="PF00144"/>
    </source>
</evidence>
<name>A0AAJ0CH82_9HYPO</name>
<dbReference type="InterPro" id="IPR050491">
    <property type="entry name" value="AmpC-like"/>
</dbReference>
<feature type="domain" description="Beta-lactamase-related" evidence="2">
    <location>
        <begin position="24"/>
        <end position="375"/>
    </location>
</feature>
<evidence type="ECO:0008006" key="6">
    <source>
        <dbReference type="Google" id="ProtNLM"/>
    </source>
</evidence>
<dbReference type="PROSITE" id="PS50810">
    <property type="entry name" value="FRATAXIN_2"/>
    <property type="match status" value="1"/>
</dbReference>
<dbReference type="Pfam" id="PF11954">
    <property type="entry name" value="DUF3471"/>
    <property type="match status" value="1"/>
</dbReference>
<dbReference type="Proteomes" id="UP001251528">
    <property type="component" value="Unassembled WGS sequence"/>
</dbReference>
<dbReference type="InterPro" id="IPR012338">
    <property type="entry name" value="Beta-lactam/transpept-like"/>
</dbReference>
<evidence type="ECO:0000313" key="4">
    <source>
        <dbReference type="EMBL" id="KAK2592981.1"/>
    </source>
</evidence>
<feature type="domain" description="Peptidase S12 Pab87-related C-terminal" evidence="3">
    <location>
        <begin position="430"/>
        <end position="526"/>
    </location>
</feature>
<dbReference type="GO" id="GO:0008199">
    <property type="term" value="F:ferric iron binding"/>
    <property type="evidence" value="ECO:0007669"/>
    <property type="project" value="InterPro"/>
</dbReference>
<evidence type="ECO:0000256" key="1">
    <source>
        <dbReference type="ARBA" id="ARBA00038215"/>
    </source>
</evidence>
<organism evidence="4 5">
    <name type="scientific">Conoideocrella luteorostrata</name>
    <dbReference type="NCBI Taxonomy" id="1105319"/>
    <lineage>
        <taxon>Eukaryota</taxon>
        <taxon>Fungi</taxon>
        <taxon>Dikarya</taxon>
        <taxon>Ascomycota</taxon>
        <taxon>Pezizomycotina</taxon>
        <taxon>Sordariomycetes</taxon>
        <taxon>Hypocreomycetidae</taxon>
        <taxon>Hypocreales</taxon>
        <taxon>Clavicipitaceae</taxon>
        <taxon>Conoideocrella</taxon>
    </lineage>
</organism>
<gene>
    <name evidence="4" type="ORF">QQS21_009309</name>
</gene>
<dbReference type="PANTHER" id="PTHR46825:SF14">
    <property type="entry name" value="BETA-LACTAMASE-RELATED DOMAIN-CONTAINING PROTEIN"/>
    <property type="match status" value="1"/>
</dbReference>
<evidence type="ECO:0000259" key="3">
    <source>
        <dbReference type="Pfam" id="PF11954"/>
    </source>
</evidence>
<comment type="similarity">
    <text evidence="1">Belongs to the peptidase S12 family.</text>
</comment>
<sequence length="543" mass="61144">MELKITPGLIQRLHDLEPRLQAICQISGIPGCSIGVMHEGQVVWKANLGHRNVELSLKTQSDTVYNIDSITKSMTAAAFGLLVADGKVKWETPVRDIIPEFASLGDELDKQITPLDLLSMRSGNTMLDSMSWQGNNYIFFKKSETIALWNATPRQGSFRNSFLYNNWCYAVVGVIIEKLSGQSLHDFLRERIFEPLHLKNTRMTDFTPDEKRTLCYAILDDRSPVAIPEPAIGTGTFMEGASGLLSTVDDMFVLYGAYMAAIKDQTSRRTNSTHGNPFKECTTLTSGHNFLGNSISLREQTYACALVRCQLPGPLGMLSMNMKLMNIPPKNVMPNAAEGASSRLCFYHQGLMPGSSANVAFLPETDTIVAVLANACPLGDGADWMSQMIMEVIFEAPVRHDYESFARETAAKVLDHLPSLKRTQEANRLVGTTPSFPLEEYAGKYHHTQTRFWVEIAVVKECLSICFMGVKMETYELRHYQDDTFTWIISFNEAARRGRFVHYYDAVHYLIRFADDGQGIRRLYWHCTRDTGETPYLFLKSQV</sequence>
<reference evidence="4" key="1">
    <citation type="submission" date="2023-06" db="EMBL/GenBank/DDBJ databases">
        <title>Conoideocrella luteorostrata (Hypocreales: Clavicipitaceae), a potential biocontrol fungus for elongate hemlock scale in United States Christmas tree production areas.</title>
        <authorList>
            <person name="Barrett H."/>
            <person name="Lovett B."/>
            <person name="Macias A.M."/>
            <person name="Stajich J.E."/>
            <person name="Kasson M.T."/>
        </authorList>
    </citation>
    <scope>NUCLEOTIDE SEQUENCE</scope>
    <source>
        <strain evidence="4">ARSEF 14590</strain>
    </source>
</reference>
<protein>
    <recommendedName>
        <fullName evidence="6">Beta-lactamase/transpeptidase-like protein</fullName>
    </recommendedName>
</protein>
<dbReference type="Gene3D" id="2.40.128.600">
    <property type="match status" value="1"/>
</dbReference>
<dbReference type="PANTHER" id="PTHR46825">
    <property type="entry name" value="D-ALANYL-D-ALANINE-CARBOXYPEPTIDASE/ENDOPEPTIDASE AMPH"/>
    <property type="match status" value="1"/>
</dbReference>
<evidence type="ECO:0000313" key="5">
    <source>
        <dbReference type="Proteomes" id="UP001251528"/>
    </source>
</evidence>
<dbReference type="SUPFAM" id="SSF56601">
    <property type="entry name" value="beta-lactamase/transpeptidase-like"/>
    <property type="match status" value="1"/>
</dbReference>
<dbReference type="EMBL" id="JASWJB010000234">
    <property type="protein sequence ID" value="KAK2592981.1"/>
    <property type="molecule type" value="Genomic_DNA"/>
</dbReference>
<dbReference type="AlphaFoldDB" id="A0AAJ0CH82"/>
<accession>A0AAJ0CH82</accession>
<comment type="caution">
    <text evidence="4">The sequence shown here is derived from an EMBL/GenBank/DDBJ whole genome shotgun (WGS) entry which is preliminary data.</text>
</comment>
<dbReference type="Pfam" id="PF00144">
    <property type="entry name" value="Beta-lactamase"/>
    <property type="match status" value="1"/>
</dbReference>
<dbReference type="GO" id="GO:0016226">
    <property type="term" value="P:iron-sulfur cluster assembly"/>
    <property type="evidence" value="ECO:0007669"/>
    <property type="project" value="InterPro"/>
</dbReference>
<dbReference type="Gene3D" id="3.40.710.10">
    <property type="entry name" value="DD-peptidase/beta-lactamase superfamily"/>
    <property type="match status" value="1"/>
</dbReference>